<evidence type="ECO:0000313" key="1">
    <source>
        <dbReference type="EMBL" id="CAA9529334.1"/>
    </source>
</evidence>
<gene>
    <name evidence="1" type="ORF">AVDCRST_MAG13-4023</name>
</gene>
<dbReference type="SUPFAM" id="SSF75169">
    <property type="entry name" value="DsrEFH-like"/>
    <property type="match status" value="1"/>
</dbReference>
<dbReference type="InterPro" id="IPR003787">
    <property type="entry name" value="Sulphur_relay_DsrE/F-like"/>
</dbReference>
<organism evidence="1">
    <name type="scientific">uncultured Solirubrobacteraceae bacterium</name>
    <dbReference type="NCBI Taxonomy" id="1162706"/>
    <lineage>
        <taxon>Bacteria</taxon>
        <taxon>Bacillati</taxon>
        <taxon>Actinomycetota</taxon>
        <taxon>Thermoleophilia</taxon>
        <taxon>Solirubrobacterales</taxon>
        <taxon>Solirubrobacteraceae</taxon>
        <taxon>environmental samples</taxon>
    </lineage>
</organism>
<dbReference type="AlphaFoldDB" id="A0A6J4TQ55"/>
<accession>A0A6J4TQ55</accession>
<dbReference type="Pfam" id="PF02635">
    <property type="entry name" value="DsrE"/>
    <property type="match status" value="1"/>
</dbReference>
<protein>
    <submittedName>
        <fullName evidence="1">Uncharacterized protein</fullName>
    </submittedName>
</protein>
<proteinExistence type="predicted"/>
<dbReference type="InterPro" id="IPR027396">
    <property type="entry name" value="DsrEFH-like"/>
</dbReference>
<dbReference type="Gene3D" id="3.40.1260.10">
    <property type="entry name" value="DsrEFH-like"/>
    <property type="match status" value="1"/>
</dbReference>
<sequence length="120" mass="12566">MPDKVLINLTTGLEDAERVTVAFLVAGAALERGGQVAMWLTKEAVRLAVPGHAEGVACDGCPPLPRLFEQFAQGGGELLACPICVKARKLDEAGFVPNARLAGATPMLEWLGDGAAVFSY</sequence>
<name>A0A6J4TQ55_9ACTN</name>
<dbReference type="EMBL" id="CADCVO010000616">
    <property type="protein sequence ID" value="CAA9529334.1"/>
    <property type="molecule type" value="Genomic_DNA"/>
</dbReference>
<reference evidence="1" key="1">
    <citation type="submission" date="2020-02" db="EMBL/GenBank/DDBJ databases">
        <authorList>
            <person name="Meier V. D."/>
        </authorList>
    </citation>
    <scope>NUCLEOTIDE SEQUENCE</scope>
    <source>
        <strain evidence="1">AVDCRST_MAG13</strain>
    </source>
</reference>